<sequence>MQAVILPRLKAGIDPIPGQFKQSAAISSFDASGDYDDVGATLKYALKAGGGSIAVLSLNGAMSRFGICGMGGNEFLNRVIQRADLEPSVKGIVINAHTPGGTVDSTELLADSIRNFSKPSVGYVNGMCASAGVFALSQAKAIVMEDSVSSEIGSIGVLMVYANQAKALEKEGIEVEIFRADGSQDKARLNAYEPLTEEIRSEIQADLNEARRAFVGYVRRGRAGKLSSDEVFSGKMYKRKQAVSLGLADKLGSLQDAIRLATRM</sequence>
<keyword evidence="4" id="KW-1185">Reference proteome</keyword>
<proteinExistence type="inferred from homology"/>
<dbReference type="PANTHER" id="PTHR42987:SF4">
    <property type="entry name" value="PROTEASE SOHB-RELATED"/>
    <property type="match status" value="1"/>
</dbReference>
<evidence type="ECO:0000313" key="4">
    <source>
        <dbReference type="Proteomes" id="UP000680038"/>
    </source>
</evidence>
<reference evidence="3" key="1">
    <citation type="submission" date="2021-04" db="EMBL/GenBank/DDBJ databases">
        <authorList>
            <person name="Rodrigo-Torres L."/>
            <person name="Arahal R. D."/>
            <person name="Lucena T."/>
        </authorList>
    </citation>
    <scope>NUCLEOTIDE SEQUENCE</scope>
    <source>
        <strain evidence="3">CECT 9275</strain>
    </source>
</reference>
<dbReference type="GO" id="GO:0006508">
    <property type="term" value="P:proteolysis"/>
    <property type="evidence" value="ECO:0007669"/>
    <property type="project" value="InterPro"/>
</dbReference>
<dbReference type="Gene3D" id="6.20.330.10">
    <property type="match status" value="1"/>
</dbReference>
<dbReference type="Gene3D" id="3.90.226.10">
    <property type="entry name" value="2-enoyl-CoA Hydratase, Chain A, domain 1"/>
    <property type="match status" value="1"/>
</dbReference>
<dbReference type="Proteomes" id="UP000680038">
    <property type="component" value="Unassembled WGS sequence"/>
</dbReference>
<dbReference type="Pfam" id="PF01343">
    <property type="entry name" value="Peptidase_S49"/>
    <property type="match status" value="1"/>
</dbReference>
<organism evidence="3 4">
    <name type="scientific">Dyadobacter helix</name>
    <dbReference type="NCBI Taxonomy" id="2822344"/>
    <lineage>
        <taxon>Bacteria</taxon>
        <taxon>Pseudomonadati</taxon>
        <taxon>Bacteroidota</taxon>
        <taxon>Cytophagia</taxon>
        <taxon>Cytophagales</taxon>
        <taxon>Spirosomataceae</taxon>
        <taxon>Dyadobacter</taxon>
    </lineage>
</organism>
<comment type="similarity">
    <text evidence="1">Belongs to the peptidase S49 family.</text>
</comment>
<gene>
    <name evidence="3" type="ORF">DYBT9275_00904</name>
</gene>
<dbReference type="InterPro" id="IPR029045">
    <property type="entry name" value="ClpP/crotonase-like_dom_sf"/>
</dbReference>
<dbReference type="PANTHER" id="PTHR42987">
    <property type="entry name" value="PEPTIDASE S49"/>
    <property type="match status" value="1"/>
</dbReference>
<accession>A0A916JCK5</accession>
<dbReference type="InterPro" id="IPR002142">
    <property type="entry name" value="Peptidase_S49"/>
</dbReference>
<evidence type="ECO:0000256" key="1">
    <source>
        <dbReference type="ARBA" id="ARBA00008683"/>
    </source>
</evidence>
<dbReference type="SUPFAM" id="SSF52096">
    <property type="entry name" value="ClpP/crotonase"/>
    <property type="match status" value="1"/>
</dbReference>
<evidence type="ECO:0000259" key="2">
    <source>
        <dbReference type="Pfam" id="PF01343"/>
    </source>
</evidence>
<protein>
    <recommendedName>
        <fullName evidence="2">Peptidase S49 domain-containing protein</fullName>
    </recommendedName>
</protein>
<name>A0A916JCK5_9BACT</name>
<feature type="domain" description="Peptidase S49" evidence="2">
    <location>
        <begin position="117"/>
        <end position="261"/>
    </location>
</feature>
<evidence type="ECO:0000313" key="3">
    <source>
        <dbReference type="EMBL" id="CAG4992153.1"/>
    </source>
</evidence>
<dbReference type="GO" id="GO:0008233">
    <property type="term" value="F:peptidase activity"/>
    <property type="evidence" value="ECO:0007669"/>
    <property type="project" value="InterPro"/>
</dbReference>
<dbReference type="EMBL" id="CAJRAF010000001">
    <property type="protein sequence ID" value="CAG4992153.1"/>
    <property type="molecule type" value="Genomic_DNA"/>
</dbReference>
<dbReference type="AlphaFoldDB" id="A0A916JCK5"/>
<comment type="caution">
    <text evidence="3">The sequence shown here is derived from an EMBL/GenBank/DDBJ whole genome shotgun (WGS) entry which is preliminary data.</text>
</comment>